<dbReference type="InterPro" id="IPR013656">
    <property type="entry name" value="PAS_4"/>
</dbReference>
<feature type="coiled-coil region" evidence="7">
    <location>
        <begin position="122"/>
        <end position="152"/>
    </location>
</feature>
<dbReference type="Proteomes" id="UP000054725">
    <property type="component" value="Unassembled WGS sequence"/>
</dbReference>
<dbReference type="GO" id="GO:0005524">
    <property type="term" value="F:ATP binding"/>
    <property type="evidence" value="ECO:0007669"/>
    <property type="project" value="UniProtKB-KW"/>
</dbReference>
<keyword evidence="13" id="KW-1185">Reference proteome</keyword>
<dbReference type="AlphaFoldDB" id="A0A0W0WL52"/>
<keyword evidence="4" id="KW-0902">Two-component regulatory system</keyword>
<dbReference type="STRING" id="45070.Lnau_2696"/>
<dbReference type="GO" id="GO:0000155">
    <property type="term" value="F:phosphorelay sensor kinase activity"/>
    <property type="evidence" value="ECO:0007669"/>
    <property type="project" value="InterPro"/>
</dbReference>
<dbReference type="SUPFAM" id="SSF55785">
    <property type="entry name" value="PYP-like sensor domain (PAS domain)"/>
    <property type="match status" value="1"/>
</dbReference>
<keyword evidence="12" id="KW-0808">Transferase</keyword>
<feature type="domain" description="Histidine kinase" evidence="8">
    <location>
        <begin position="152"/>
        <end position="374"/>
    </location>
</feature>
<dbReference type="InterPro" id="IPR036641">
    <property type="entry name" value="HPT_dom_sf"/>
</dbReference>
<feature type="domain" description="HPt" evidence="11">
    <location>
        <begin position="586"/>
        <end position="683"/>
    </location>
</feature>
<dbReference type="PROSITE" id="PS50113">
    <property type="entry name" value="PAC"/>
    <property type="match status" value="1"/>
</dbReference>
<evidence type="ECO:0000259" key="9">
    <source>
        <dbReference type="PROSITE" id="PS50110"/>
    </source>
</evidence>
<comment type="catalytic activity">
    <reaction evidence="1">
        <text>ATP + protein L-histidine = ADP + protein N-phospho-L-histidine.</text>
        <dbReference type="EC" id="2.7.13.3"/>
    </reaction>
</comment>
<evidence type="ECO:0000256" key="4">
    <source>
        <dbReference type="ARBA" id="ARBA00023012"/>
    </source>
</evidence>
<dbReference type="PATRIC" id="fig|45070.6.peg.2847"/>
<keyword evidence="7" id="KW-0175">Coiled coil</keyword>
<evidence type="ECO:0000313" key="13">
    <source>
        <dbReference type="Proteomes" id="UP000054725"/>
    </source>
</evidence>
<dbReference type="InterPro" id="IPR035965">
    <property type="entry name" value="PAS-like_dom_sf"/>
</dbReference>
<dbReference type="CDD" id="cd17546">
    <property type="entry name" value="REC_hyHK_CKI1_RcsC-like"/>
    <property type="match status" value="1"/>
</dbReference>
<feature type="modified residue" description="Phosphohistidine" evidence="5">
    <location>
        <position position="625"/>
    </location>
</feature>
<dbReference type="RefSeq" id="WP_058505672.1">
    <property type="nucleotide sequence ID" value="NZ_CAAAIF010000022.1"/>
</dbReference>
<dbReference type="Gene3D" id="3.30.565.10">
    <property type="entry name" value="Histidine kinase-like ATPase, C-terminal domain"/>
    <property type="match status" value="1"/>
</dbReference>
<evidence type="ECO:0000256" key="7">
    <source>
        <dbReference type="SAM" id="Coils"/>
    </source>
</evidence>
<dbReference type="SUPFAM" id="SSF47384">
    <property type="entry name" value="Homodimeric domain of signal transducing histidine kinase"/>
    <property type="match status" value="1"/>
</dbReference>
<dbReference type="InterPro" id="IPR003661">
    <property type="entry name" value="HisK_dim/P_dom"/>
</dbReference>
<dbReference type="Pfam" id="PF08448">
    <property type="entry name" value="PAS_4"/>
    <property type="match status" value="1"/>
</dbReference>
<dbReference type="PANTHER" id="PTHR45339:SF5">
    <property type="entry name" value="HISTIDINE KINASE"/>
    <property type="match status" value="1"/>
</dbReference>
<feature type="domain" description="Response regulatory" evidence="9">
    <location>
        <begin position="418"/>
        <end position="537"/>
    </location>
</feature>
<evidence type="ECO:0000256" key="6">
    <source>
        <dbReference type="PROSITE-ProRule" id="PRU00169"/>
    </source>
</evidence>
<dbReference type="InterPro" id="IPR000700">
    <property type="entry name" value="PAS-assoc_C"/>
</dbReference>
<dbReference type="InterPro" id="IPR036890">
    <property type="entry name" value="HATPase_C_sf"/>
</dbReference>
<dbReference type="Pfam" id="PF00072">
    <property type="entry name" value="Response_reg"/>
    <property type="match status" value="1"/>
</dbReference>
<proteinExistence type="predicted"/>
<evidence type="ECO:0000259" key="10">
    <source>
        <dbReference type="PROSITE" id="PS50113"/>
    </source>
</evidence>
<dbReference type="Gene3D" id="3.30.450.20">
    <property type="entry name" value="PAS domain"/>
    <property type="match status" value="1"/>
</dbReference>
<dbReference type="InterPro" id="IPR004358">
    <property type="entry name" value="Sig_transdc_His_kin-like_C"/>
</dbReference>
<sequence>MQKKAKILELLKIVAPILPAPIYWEDVNSVLLGGNEAVFTATGAMLADAYVGKTLFELYPADMAAHIKRHNEEVMRTGKVLAQEEAIRDIATGELKYFTAIKAPLRDDEGNIIGIVGTSIDITEQKKLLNDLKRAKENAESANQAKTELIANMSHDIRTPLSGIIGMSRFLEEKAVDLEEKQYALWVNESGEQLLKLLNGVLDVISAAHLSEEDIMANCFSLRQNIEDIVQLERPTIHEKNLEFKVDIDKRIPDYIICDRFKLNRILLNLIGNAIKFTQKGYIKLSIKQVRHSEKSVKLKFSVRDTGPGIPSSLQSKVFEQFYRISPSYKGDHHGHGIGLHIAEKYVTLLGGQIQLESVEGKGTTFFFTIPLRIGQKDAIEDSLPTTQPKKEKKAAQMISKPHVKEDLPPIYLDSTATLLLVEDNEIALRMIEMNAKKSGCHYVSATNGEEALELAKSKKFDLIVTDIGLPGLSGNELTRKIRQWEKNLNKEPIPIIGLTAHGLTEAKNESLNAGMNQVLSKPIKLSVLESVLFQFLPQLFNKTSAIESEKTALGEDLPATKEKLFALDSYPLLDSKEGISNLGNEKILRDLLNSMISQEIPSTLKRLEEAHARLDWALIEKLAHHFKSGALYCGTIRLKYACQYVERYHKAGHRELLDKLYHQLIKVLHETEEHIRHWLQQKS</sequence>
<dbReference type="Pfam" id="PF02518">
    <property type="entry name" value="HATPase_c"/>
    <property type="match status" value="1"/>
</dbReference>
<dbReference type="CDD" id="cd16922">
    <property type="entry name" value="HATPase_EvgS-ArcB-TorS-like"/>
    <property type="match status" value="1"/>
</dbReference>
<dbReference type="PANTHER" id="PTHR45339">
    <property type="entry name" value="HYBRID SIGNAL TRANSDUCTION HISTIDINE KINASE J"/>
    <property type="match status" value="1"/>
</dbReference>
<dbReference type="Gene3D" id="3.40.50.2300">
    <property type="match status" value="1"/>
</dbReference>
<dbReference type="SMART" id="SM00448">
    <property type="entry name" value="REC"/>
    <property type="match status" value="1"/>
</dbReference>
<evidence type="ECO:0000259" key="8">
    <source>
        <dbReference type="PROSITE" id="PS50109"/>
    </source>
</evidence>
<evidence type="ECO:0000256" key="2">
    <source>
        <dbReference type="ARBA" id="ARBA00012438"/>
    </source>
</evidence>
<keyword evidence="3 6" id="KW-0597">Phosphoprotein</keyword>
<dbReference type="PROSITE" id="PS50109">
    <property type="entry name" value="HIS_KIN"/>
    <property type="match status" value="1"/>
</dbReference>
<dbReference type="SUPFAM" id="SSF52172">
    <property type="entry name" value="CheY-like"/>
    <property type="match status" value="1"/>
</dbReference>
<evidence type="ECO:0000313" key="12">
    <source>
        <dbReference type="EMBL" id="KTD33048.1"/>
    </source>
</evidence>
<dbReference type="EMBL" id="LNYO01000024">
    <property type="protein sequence ID" value="KTD33048.1"/>
    <property type="molecule type" value="Genomic_DNA"/>
</dbReference>
<dbReference type="SUPFAM" id="SSF47226">
    <property type="entry name" value="Histidine-containing phosphotransfer domain, HPT domain"/>
    <property type="match status" value="1"/>
</dbReference>
<dbReference type="CDD" id="cd00082">
    <property type="entry name" value="HisKA"/>
    <property type="match status" value="1"/>
</dbReference>
<dbReference type="PRINTS" id="PR00344">
    <property type="entry name" value="BCTRLSENSOR"/>
</dbReference>
<dbReference type="SMART" id="SM00387">
    <property type="entry name" value="HATPase_c"/>
    <property type="match status" value="1"/>
</dbReference>
<feature type="domain" description="PAC" evidence="10">
    <location>
        <begin position="81"/>
        <end position="134"/>
    </location>
</feature>
<name>A0A0W0WL52_9GAMM</name>
<evidence type="ECO:0000256" key="1">
    <source>
        <dbReference type="ARBA" id="ARBA00000085"/>
    </source>
</evidence>
<dbReference type="Pfam" id="PF01627">
    <property type="entry name" value="Hpt"/>
    <property type="match status" value="1"/>
</dbReference>
<evidence type="ECO:0000256" key="3">
    <source>
        <dbReference type="ARBA" id="ARBA00022553"/>
    </source>
</evidence>
<accession>A0A0W0WL52</accession>
<dbReference type="InterPro" id="IPR011006">
    <property type="entry name" value="CheY-like_superfamily"/>
</dbReference>
<comment type="caution">
    <text evidence="12">The sequence shown here is derived from an EMBL/GenBank/DDBJ whole genome shotgun (WGS) entry which is preliminary data.</text>
</comment>
<keyword evidence="12" id="KW-0418">Kinase</keyword>
<dbReference type="InterPro" id="IPR001789">
    <property type="entry name" value="Sig_transdc_resp-reg_receiver"/>
</dbReference>
<dbReference type="Pfam" id="PF00512">
    <property type="entry name" value="HisKA"/>
    <property type="match status" value="1"/>
</dbReference>
<dbReference type="PROSITE" id="PS50894">
    <property type="entry name" value="HPT"/>
    <property type="match status" value="1"/>
</dbReference>
<dbReference type="InterPro" id="IPR036097">
    <property type="entry name" value="HisK_dim/P_sf"/>
</dbReference>
<dbReference type="SUPFAM" id="SSF55874">
    <property type="entry name" value="ATPase domain of HSP90 chaperone/DNA topoisomerase II/histidine kinase"/>
    <property type="match status" value="1"/>
</dbReference>
<gene>
    <name evidence="12" type="ORF">Lnau_2696</name>
</gene>
<dbReference type="Gene3D" id="1.20.120.160">
    <property type="entry name" value="HPT domain"/>
    <property type="match status" value="1"/>
</dbReference>
<dbReference type="Gene3D" id="1.10.287.130">
    <property type="match status" value="1"/>
</dbReference>
<protein>
    <recommendedName>
        <fullName evidence="2">histidine kinase</fullName>
        <ecNumber evidence="2">2.7.13.3</ecNumber>
    </recommendedName>
</protein>
<dbReference type="OrthoDB" id="9770795at2"/>
<dbReference type="GO" id="GO:0005886">
    <property type="term" value="C:plasma membrane"/>
    <property type="evidence" value="ECO:0007669"/>
    <property type="project" value="UniProtKB-SubCell"/>
</dbReference>
<dbReference type="FunFam" id="3.30.565.10:FF:000010">
    <property type="entry name" value="Sensor histidine kinase RcsC"/>
    <property type="match status" value="1"/>
</dbReference>
<evidence type="ECO:0000259" key="11">
    <source>
        <dbReference type="PROSITE" id="PS50894"/>
    </source>
</evidence>
<organism evidence="12 13">
    <name type="scientific">Legionella nautarum</name>
    <dbReference type="NCBI Taxonomy" id="45070"/>
    <lineage>
        <taxon>Bacteria</taxon>
        <taxon>Pseudomonadati</taxon>
        <taxon>Pseudomonadota</taxon>
        <taxon>Gammaproteobacteria</taxon>
        <taxon>Legionellales</taxon>
        <taxon>Legionellaceae</taxon>
        <taxon>Legionella</taxon>
    </lineage>
</organism>
<reference evidence="12 13" key="1">
    <citation type="submission" date="2015-11" db="EMBL/GenBank/DDBJ databases">
        <title>Genomic analysis of 38 Legionella species identifies large and diverse effector repertoires.</title>
        <authorList>
            <person name="Burstein D."/>
            <person name="Amaro F."/>
            <person name="Zusman T."/>
            <person name="Lifshitz Z."/>
            <person name="Cohen O."/>
            <person name="Gilbert J.A."/>
            <person name="Pupko T."/>
            <person name="Shuman H.A."/>
            <person name="Segal G."/>
        </authorList>
    </citation>
    <scope>NUCLEOTIDE SEQUENCE [LARGE SCALE GENOMIC DNA]</scope>
    <source>
        <strain evidence="12 13">ATCC 49506</strain>
    </source>
</reference>
<dbReference type="InterPro" id="IPR005467">
    <property type="entry name" value="His_kinase_dom"/>
</dbReference>
<dbReference type="PROSITE" id="PS50110">
    <property type="entry name" value="RESPONSE_REGULATORY"/>
    <property type="match status" value="1"/>
</dbReference>
<dbReference type="InterPro" id="IPR003594">
    <property type="entry name" value="HATPase_dom"/>
</dbReference>
<dbReference type="InterPro" id="IPR008207">
    <property type="entry name" value="Sig_transdc_His_kin_Hpt_dom"/>
</dbReference>
<dbReference type="EC" id="2.7.13.3" evidence="2"/>
<evidence type="ECO:0000256" key="5">
    <source>
        <dbReference type="PROSITE-ProRule" id="PRU00110"/>
    </source>
</evidence>
<feature type="modified residue" description="4-aspartylphosphate" evidence="6">
    <location>
        <position position="467"/>
    </location>
</feature>
<dbReference type="SMART" id="SM00388">
    <property type="entry name" value="HisKA"/>
    <property type="match status" value="1"/>
</dbReference>